<dbReference type="PROSITE" id="PS51318">
    <property type="entry name" value="TAT"/>
    <property type="match status" value="1"/>
</dbReference>
<evidence type="ECO:0000313" key="3">
    <source>
        <dbReference type="Proteomes" id="UP000488299"/>
    </source>
</evidence>
<dbReference type="EMBL" id="WELI01000001">
    <property type="protein sequence ID" value="KAB7732662.1"/>
    <property type="molecule type" value="Genomic_DNA"/>
</dbReference>
<dbReference type="InterPro" id="IPR013022">
    <property type="entry name" value="Xyl_isomerase-like_TIM-brl"/>
</dbReference>
<dbReference type="InterPro" id="IPR050312">
    <property type="entry name" value="IolE/XylAMocC-like"/>
</dbReference>
<dbReference type="Pfam" id="PF01261">
    <property type="entry name" value="AP_endonuc_2"/>
    <property type="match status" value="1"/>
</dbReference>
<dbReference type="PANTHER" id="PTHR12110:SF41">
    <property type="entry name" value="INOSOSE DEHYDRATASE"/>
    <property type="match status" value="1"/>
</dbReference>
<accession>A0A7J5U490</accession>
<sequence length="312" mass="34166">MTPFSDSRRTFLSHLATTAAVAASTDLWAATPAPEPLRIQVFTKHLDGFSYDEIAGLSAEAGFDGLDMTVRPAGHVLPERVADDLPRAIEAARKAGLSIPTIVTALTSAESPQAEAIVKTAAAQGVRAYRTGWIDYLPNETMEAGVARIRKDLAGLARLNQKYGIHGGYQNHSGQKFGAPVWDLADALRGQDARYLGCQYDLYHATVEGSNSWPLGFRRIHPFVRTVDVKDFRWMGSGQKLKNQSVPLGEGQTDFPAFFRLMKQVGVRPLLSIHFEYPMPTAKDGAEGRKQLVAGMKRDLTVLKNWLSEAGL</sequence>
<dbReference type="Gene3D" id="3.20.20.150">
    <property type="entry name" value="Divalent-metal-dependent TIM barrel enzymes"/>
    <property type="match status" value="1"/>
</dbReference>
<dbReference type="AlphaFoldDB" id="A0A7J5U490"/>
<dbReference type="InterPro" id="IPR006311">
    <property type="entry name" value="TAT_signal"/>
</dbReference>
<evidence type="ECO:0000259" key="1">
    <source>
        <dbReference type="Pfam" id="PF01261"/>
    </source>
</evidence>
<organism evidence="2 3">
    <name type="scientific">Rudanella paleaurantiibacter</name>
    <dbReference type="NCBI Taxonomy" id="2614655"/>
    <lineage>
        <taxon>Bacteria</taxon>
        <taxon>Pseudomonadati</taxon>
        <taxon>Bacteroidota</taxon>
        <taxon>Cytophagia</taxon>
        <taxon>Cytophagales</taxon>
        <taxon>Cytophagaceae</taxon>
        <taxon>Rudanella</taxon>
    </lineage>
</organism>
<keyword evidence="3" id="KW-1185">Reference proteome</keyword>
<feature type="domain" description="Xylose isomerase-like TIM barrel" evidence="1">
    <location>
        <begin position="58"/>
        <end position="278"/>
    </location>
</feature>
<dbReference type="InterPro" id="IPR036237">
    <property type="entry name" value="Xyl_isomerase-like_sf"/>
</dbReference>
<gene>
    <name evidence="2" type="ORF">F5984_01550</name>
</gene>
<name>A0A7J5U490_9BACT</name>
<evidence type="ECO:0000313" key="2">
    <source>
        <dbReference type="EMBL" id="KAB7732662.1"/>
    </source>
</evidence>
<dbReference type="SUPFAM" id="SSF51658">
    <property type="entry name" value="Xylose isomerase-like"/>
    <property type="match status" value="1"/>
</dbReference>
<dbReference type="Proteomes" id="UP000488299">
    <property type="component" value="Unassembled WGS sequence"/>
</dbReference>
<dbReference type="PANTHER" id="PTHR12110">
    <property type="entry name" value="HYDROXYPYRUVATE ISOMERASE"/>
    <property type="match status" value="1"/>
</dbReference>
<proteinExistence type="predicted"/>
<comment type="caution">
    <text evidence="2">The sequence shown here is derived from an EMBL/GenBank/DDBJ whole genome shotgun (WGS) entry which is preliminary data.</text>
</comment>
<reference evidence="2 3" key="1">
    <citation type="submission" date="2019-10" db="EMBL/GenBank/DDBJ databases">
        <title>Rudanella paleaurantiibacter sp. nov., isolated from sludge.</title>
        <authorList>
            <person name="Xu S.Q."/>
        </authorList>
    </citation>
    <scope>NUCLEOTIDE SEQUENCE [LARGE SCALE GENOMIC DNA]</scope>
    <source>
        <strain evidence="2 3">HX-22-17</strain>
    </source>
</reference>
<dbReference type="RefSeq" id="WP_152122160.1">
    <property type="nucleotide sequence ID" value="NZ_WELI01000001.1"/>
</dbReference>
<protein>
    <submittedName>
        <fullName evidence="2">TIM barrel protein</fullName>
    </submittedName>
</protein>